<dbReference type="Gene3D" id="2.130.10.10">
    <property type="entry name" value="YVTN repeat-like/Quinoprotein amine dehydrogenase"/>
    <property type="match status" value="1"/>
</dbReference>
<evidence type="ECO:0000256" key="1">
    <source>
        <dbReference type="ARBA" id="ARBA00005564"/>
    </source>
</evidence>
<accession>A0A1M5ZXW2</accession>
<dbReference type="Pfam" id="PF10282">
    <property type="entry name" value="Lactonase"/>
    <property type="match status" value="1"/>
</dbReference>
<dbReference type="EMBL" id="FQYO01000001">
    <property type="protein sequence ID" value="SHI28996.1"/>
    <property type="molecule type" value="Genomic_DNA"/>
</dbReference>
<keyword evidence="2" id="KW-0313">Glucose metabolism</keyword>
<dbReference type="STRING" id="1447782.SAMN05444417_0037"/>
<dbReference type="Proteomes" id="UP000184292">
    <property type="component" value="Unassembled WGS sequence"/>
</dbReference>
<comment type="similarity">
    <text evidence="1">Belongs to the cycloisomerase 2 family.</text>
</comment>
<dbReference type="InterPro" id="IPR015943">
    <property type="entry name" value="WD40/YVTN_repeat-like_dom_sf"/>
</dbReference>
<dbReference type="GO" id="GO:0017057">
    <property type="term" value="F:6-phosphogluconolactonase activity"/>
    <property type="evidence" value="ECO:0007669"/>
    <property type="project" value="TreeGrafter"/>
</dbReference>
<dbReference type="PANTHER" id="PTHR30344">
    <property type="entry name" value="6-PHOSPHOGLUCONOLACTONASE-RELATED"/>
    <property type="match status" value="1"/>
</dbReference>
<dbReference type="OrthoDB" id="9790815at2"/>
<evidence type="ECO:0000256" key="2">
    <source>
        <dbReference type="ARBA" id="ARBA00022526"/>
    </source>
</evidence>
<sequence length="353" mass="36371">MSRLLIGSLTRPAPHIGPANGEGVTACAFDDASGRLDRLGAPLPLQDVSWIVPLPKGGAAWTVTDHDGGAESALARLCPGKDDAVGPVWPAGGWEGCHAAPSPDGRLVAVTSYGGPRVDGPDAGLAVFDASTGVRQLFRHDGSGPNPDRQEAPHAHCAAWSPDGRVLYVCDLGIDRIVAYGVTDGALEARPDLDTVLPPGTGPRHLVFGPDPDRAWLIAELIGGVTSLACHAPTGRLTALHTESLADPGGAPVQPAGLVAHPDGRHLYATNRLTDEIVTLGVGGSDRTARIVGRAPSGGRTPRDLALSPSGRHLVIANQESDEVTVWPLDDGLPGPVPSFRLGVGSPLTVAFL</sequence>
<dbReference type="SUPFAM" id="SSF75011">
    <property type="entry name" value="3-carboxy-cis,cis-mucoante lactonizing enzyme"/>
    <property type="match status" value="1"/>
</dbReference>
<name>A0A1M5ZXW2_9RHOB</name>
<dbReference type="AlphaFoldDB" id="A0A1M5ZXW2"/>
<protein>
    <submittedName>
        <fullName evidence="3">6-phosphogluconolactonase</fullName>
    </submittedName>
</protein>
<dbReference type="GO" id="GO:0006006">
    <property type="term" value="P:glucose metabolic process"/>
    <property type="evidence" value="ECO:0007669"/>
    <property type="project" value="UniProtKB-KW"/>
</dbReference>
<keyword evidence="2" id="KW-0119">Carbohydrate metabolism</keyword>
<organism evidence="3 4">
    <name type="scientific">Wenxinia saemankumensis</name>
    <dbReference type="NCBI Taxonomy" id="1447782"/>
    <lineage>
        <taxon>Bacteria</taxon>
        <taxon>Pseudomonadati</taxon>
        <taxon>Pseudomonadota</taxon>
        <taxon>Alphaproteobacteria</taxon>
        <taxon>Rhodobacterales</taxon>
        <taxon>Roseobacteraceae</taxon>
        <taxon>Wenxinia</taxon>
    </lineage>
</organism>
<dbReference type="PANTHER" id="PTHR30344:SF1">
    <property type="entry name" value="6-PHOSPHOGLUCONOLACTONASE"/>
    <property type="match status" value="1"/>
</dbReference>
<dbReference type="InterPro" id="IPR050282">
    <property type="entry name" value="Cycloisomerase_2"/>
</dbReference>
<proteinExistence type="inferred from homology"/>
<reference evidence="3 4" key="1">
    <citation type="submission" date="2016-11" db="EMBL/GenBank/DDBJ databases">
        <authorList>
            <person name="Jaros S."/>
            <person name="Januszkiewicz K."/>
            <person name="Wedrychowicz H."/>
        </authorList>
    </citation>
    <scope>NUCLEOTIDE SEQUENCE [LARGE SCALE GENOMIC DNA]</scope>
    <source>
        <strain evidence="3 4">DSM 100565</strain>
    </source>
</reference>
<keyword evidence="4" id="KW-1185">Reference proteome</keyword>
<evidence type="ECO:0000313" key="4">
    <source>
        <dbReference type="Proteomes" id="UP000184292"/>
    </source>
</evidence>
<evidence type="ECO:0000313" key="3">
    <source>
        <dbReference type="EMBL" id="SHI28996.1"/>
    </source>
</evidence>
<dbReference type="RefSeq" id="WP_073325487.1">
    <property type="nucleotide sequence ID" value="NZ_FQYO01000001.1"/>
</dbReference>
<gene>
    <name evidence="3" type="ORF">SAMN05444417_0037</name>
</gene>
<dbReference type="InterPro" id="IPR019405">
    <property type="entry name" value="Lactonase_7-beta_prop"/>
</dbReference>